<evidence type="ECO:0000256" key="1">
    <source>
        <dbReference type="SAM" id="Phobius"/>
    </source>
</evidence>
<keyword evidence="3" id="KW-1185">Reference proteome</keyword>
<proteinExistence type="predicted"/>
<name>A0ABT8WNU4_9FLAO</name>
<keyword evidence="1" id="KW-0812">Transmembrane</keyword>
<gene>
    <name evidence="2" type="ORF">Q4Q40_10305</name>
</gene>
<dbReference type="RefSeq" id="WP_303301712.1">
    <property type="nucleotide sequence ID" value="NZ_BAABDA010000050.1"/>
</dbReference>
<dbReference type="Pfam" id="PF12679">
    <property type="entry name" value="ABC2_membrane_2"/>
    <property type="match status" value="1"/>
</dbReference>
<feature type="transmembrane region" description="Helical" evidence="1">
    <location>
        <begin position="112"/>
        <end position="132"/>
    </location>
</feature>
<accession>A0ABT8WNU4</accession>
<organism evidence="2 3">
    <name type="scientific">Flavivirga jejuensis</name>
    <dbReference type="NCBI Taxonomy" id="870487"/>
    <lineage>
        <taxon>Bacteria</taxon>
        <taxon>Pseudomonadati</taxon>
        <taxon>Bacteroidota</taxon>
        <taxon>Flavobacteriia</taxon>
        <taxon>Flavobacteriales</taxon>
        <taxon>Flavobacteriaceae</taxon>
        <taxon>Flavivirga</taxon>
    </lineage>
</organism>
<dbReference type="Proteomes" id="UP001176806">
    <property type="component" value="Unassembled WGS sequence"/>
</dbReference>
<evidence type="ECO:0000313" key="2">
    <source>
        <dbReference type="EMBL" id="MDO5974576.1"/>
    </source>
</evidence>
<feature type="transmembrane region" description="Helical" evidence="1">
    <location>
        <begin position="324"/>
        <end position="346"/>
    </location>
</feature>
<dbReference type="PANTHER" id="PTHR43471:SF14">
    <property type="entry name" value="ABC-2 TYPE TRANSPORT SYSTEM PERMEASE PROTEIN"/>
    <property type="match status" value="1"/>
</dbReference>
<feature type="transmembrane region" description="Helical" evidence="1">
    <location>
        <begin position="197"/>
        <end position="218"/>
    </location>
</feature>
<protein>
    <submittedName>
        <fullName evidence="2">ABC transporter permease subunit</fullName>
    </submittedName>
</protein>
<reference evidence="2" key="1">
    <citation type="submission" date="2023-07" db="EMBL/GenBank/DDBJ databases">
        <title>Two novel species in the genus Flavivirga.</title>
        <authorList>
            <person name="Kwon K."/>
        </authorList>
    </citation>
    <scope>NUCLEOTIDE SEQUENCE</scope>
    <source>
        <strain evidence="2">KACC 14158</strain>
    </source>
</reference>
<comment type="caution">
    <text evidence="2">The sequence shown here is derived from an EMBL/GenBank/DDBJ whole genome shotgun (WGS) entry which is preliminary data.</text>
</comment>
<feature type="transmembrane region" description="Helical" evidence="1">
    <location>
        <begin position="59"/>
        <end position="81"/>
    </location>
</feature>
<dbReference type="PANTHER" id="PTHR43471">
    <property type="entry name" value="ABC TRANSPORTER PERMEASE"/>
    <property type="match status" value="1"/>
</dbReference>
<keyword evidence="1" id="KW-1133">Transmembrane helix</keyword>
<dbReference type="EMBL" id="JAUOEL010000003">
    <property type="protein sequence ID" value="MDO5974576.1"/>
    <property type="molecule type" value="Genomic_DNA"/>
</dbReference>
<feature type="transmembrane region" description="Helical" evidence="1">
    <location>
        <begin position="230"/>
        <end position="251"/>
    </location>
</feature>
<evidence type="ECO:0000313" key="3">
    <source>
        <dbReference type="Proteomes" id="UP001176806"/>
    </source>
</evidence>
<sequence length="355" mass="39847">MNTKVFKINIANFAKIKFLELINFIDFFKRRTPDNASNFSLASFKVMVQKEITDHIRNWRFIILFAIIALACMGTLFSTLADTAKTFATNNSENTFFFLNLFTKSDGTLPSFFVFVGFLGPLFGISLGFDAISSEQNKGTLSRVMAQPIPRDYIINAKFLAGIIVISVMLFTLSFLVIGAGLVALGIPPTAEEFIRIVIYTILSIVYVSFWLNLSILFSVRFKQPATSALSGLAVWLFFTIFYPLIVNIIIKGSEPSKFASESKIFIYQKLKFYLVQIMPSELFNEITSALLVPSVRSLSPLTMEQMHGAIPSSLPIGQSLLLVWPQVTGLLALTLLCFLFSYVIFMKREIRSRG</sequence>
<feature type="transmembrane region" description="Helical" evidence="1">
    <location>
        <begin position="153"/>
        <end position="185"/>
    </location>
</feature>
<keyword evidence="1" id="KW-0472">Membrane</keyword>